<evidence type="ECO:0000313" key="2">
    <source>
        <dbReference type="EMBL" id="EAX97482.1"/>
    </source>
</evidence>
<dbReference type="KEGG" id="tva:4755267"/>
<keyword evidence="3" id="KW-1185">Reference proteome</keyword>
<reference evidence="2" key="2">
    <citation type="journal article" date="2007" name="Science">
        <title>Draft genome sequence of the sexually transmitted pathogen Trichomonas vaginalis.</title>
        <authorList>
            <person name="Carlton J.M."/>
            <person name="Hirt R.P."/>
            <person name="Silva J.C."/>
            <person name="Delcher A.L."/>
            <person name="Schatz M."/>
            <person name="Zhao Q."/>
            <person name="Wortman J.R."/>
            <person name="Bidwell S.L."/>
            <person name="Alsmark U.C.M."/>
            <person name="Besteiro S."/>
            <person name="Sicheritz-Ponten T."/>
            <person name="Noel C.J."/>
            <person name="Dacks J.B."/>
            <person name="Foster P.G."/>
            <person name="Simillion C."/>
            <person name="Van de Peer Y."/>
            <person name="Miranda-Saavedra D."/>
            <person name="Barton G.J."/>
            <person name="Westrop G.D."/>
            <person name="Mueller S."/>
            <person name="Dessi D."/>
            <person name="Fiori P.L."/>
            <person name="Ren Q."/>
            <person name="Paulsen I."/>
            <person name="Zhang H."/>
            <person name="Bastida-Corcuera F.D."/>
            <person name="Simoes-Barbosa A."/>
            <person name="Brown M.T."/>
            <person name="Hayes R.D."/>
            <person name="Mukherjee M."/>
            <person name="Okumura C.Y."/>
            <person name="Schneider R."/>
            <person name="Smith A.J."/>
            <person name="Vanacova S."/>
            <person name="Villalvazo M."/>
            <person name="Haas B.J."/>
            <person name="Pertea M."/>
            <person name="Feldblyum T.V."/>
            <person name="Utterback T.R."/>
            <person name="Shu C.L."/>
            <person name="Osoegawa K."/>
            <person name="de Jong P.J."/>
            <person name="Hrdy I."/>
            <person name="Horvathova L."/>
            <person name="Zubacova Z."/>
            <person name="Dolezal P."/>
            <person name="Malik S.B."/>
            <person name="Logsdon J.M. Jr."/>
            <person name="Henze K."/>
            <person name="Gupta A."/>
            <person name="Wang C.C."/>
            <person name="Dunne R.L."/>
            <person name="Upcroft J.A."/>
            <person name="Upcroft P."/>
            <person name="White O."/>
            <person name="Salzberg S.L."/>
            <person name="Tang P."/>
            <person name="Chiu C.-H."/>
            <person name="Lee Y.-S."/>
            <person name="Embley T.M."/>
            <person name="Coombs G.H."/>
            <person name="Mottram J.C."/>
            <person name="Tachezy J."/>
            <person name="Fraser-Liggett C.M."/>
            <person name="Johnson P.J."/>
        </authorList>
    </citation>
    <scope>NUCLEOTIDE SEQUENCE [LARGE SCALE GENOMIC DNA]</scope>
    <source>
        <strain evidence="2">G3</strain>
    </source>
</reference>
<accession>A2FC69</accession>
<dbReference type="VEuPathDB" id="TrichDB:TVAGG3_0147730"/>
<dbReference type="RefSeq" id="XP_001310412.1">
    <property type="nucleotide sequence ID" value="XM_001310411.1"/>
</dbReference>
<dbReference type="Proteomes" id="UP000001542">
    <property type="component" value="Unassembled WGS sequence"/>
</dbReference>
<reference evidence="2" key="1">
    <citation type="submission" date="2006-10" db="EMBL/GenBank/DDBJ databases">
        <authorList>
            <person name="Amadeo P."/>
            <person name="Zhao Q."/>
            <person name="Wortman J."/>
            <person name="Fraser-Liggett C."/>
            <person name="Carlton J."/>
        </authorList>
    </citation>
    <scope>NUCLEOTIDE SEQUENCE</scope>
    <source>
        <strain evidence="2">G3</strain>
    </source>
</reference>
<dbReference type="EMBL" id="DS113713">
    <property type="protein sequence ID" value="EAX97482.1"/>
    <property type="molecule type" value="Genomic_DNA"/>
</dbReference>
<feature type="compositionally biased region" description="Basic and acidic residues" evidence="1">
    <location>
        <begin position="105"/>
        <end position="141"/>
    </location>
</feature>
<dbReference type="SMR" id="A2FC69"/>
<sequence>MLSSSSPLIVVLRSLNYSHIVSDYAEDLTNTYDSMKLPRITKRLSSIAESLDKQTEAAKSINEFSKTNAIKDLQAKINEINKFSAAKFENRAFKAEQENQAAKEQPAKDAANKETPKEAPKEESKEAAKEAPKDTSKDSTKLSKQILADDLLI</sequence>
<gene>
    <name evidence="2" type="ORF">TVAG_335420</name>
</gene>
<protein>
    <submittedName>
        <fullName evidence="2">TolA protein, putative</fullName>
    </submittedName>
</protein>
<name>A2FC69_TRIV3</name>
<organism evidence="2 3">
    <name type="scientific">Trichomonas vaginalis (strain ATCC PRA-98 / G3)</name>
    <dbReference type="NCBI Taxonomy" id="412133"/>
    <lineage>
        <taxon>Eukaryota</taxon>
        <taxon>Metamonada</taxon>
        <taxon>Parabasalia</taxon>
        <taxon>Trichomonadida</taxon>
        <taxon>Trichomonadidae</taxon>
        <taxon>Trichomonas</taxon>
    </lineage>
</organism>
<dbReference type="InParanoid" id="A2FC69"/>
<feature type="region of interest" description="Disordered" evidence="1">
    <location>
        <begin position="94"/>
        <end position="142"/>
    </location>
</feature>
<evidence type="ECO:0000256" key="1">
    <source>
        <dbReference type="SAM" id="MobiDB-lite"/>
    </source>
</evidence>
<evidence type="ECO:0000313" key="3">
    <source>
        <dbReference type="Proteomes" id="UP000001542"/>
    </source>
</evidence>
<dbReference type="AlphaFoldDB" id="A2FC69"/>
<dbReference type="VEuPathDB" id="TrichDB:TVAG_335420"/>
<proteinExistence type="predicted"/>